<evidence type="ECO:0000256" key="1">
    <source>
        <dbReference type="SAM" id="SignalP"/>
    </source>
</evidence>
<dbReference type="EMBL" id="ML120371">
    <property type="protein sequence ID" value="RPB01797.1"/>
    <property type="molecule type" value="Genomic_DNA"/>
</dbReference>
<organism evidence="2 3">
    <name type="scientific">Choiromyces venosus 120613-1</name>
    <dbReference type="NCBI Taxonomy" id="1336337"/>
    <lineage>
        <taxon>Eukaryota</taxon>
        <taxon>Fungi</taxon>
        <taxon>Dikarya</taxon>
        <taxon>Ascomycota</taxon>
        <taxon>Pezizomycotina</taxon>
        <taxon>Pezizomycetes</taxon>
        <taxon>Pezizales</taxon>
        <taxon>Tuberaceae</taxon>
        <taxon>Choiromyces</taxon>
    </lineage>
</organism>
<evidence type="ECO:0008006" key="4">
    <source>
        <dbReference type="Google" id="ProtNLM"/>
    </source>
</evidence>
<accession>A0A3N4JUC8</accession>
<reference evidence="2 3" key="1">
    <citation type="journal article" date="2018" name="Nat. Ecol. Evol.">
        <title>Pezizomycetes genomes reveal the molecular basis of ectomycorrhizal truffle lifestyle.</title>
        <authorList>
            <person name="Murat C."/>
            <person name="Payen T."/>
            <person name="Noel B."/>
            <person name="Kuo A."/>
            <person name="Morin E."/>
            <person name="Chen J."/>
            <person name="Kohler A."/>
            <person name="Krizsan K."/>
            <person name="Balestrini R."/>
            <person name="Da Silva C."/>
            <person name="Montanini B."/>
            <person name="Hainaut M."/>
            <person name="Levati E."/>
            <person name="Barry K.W."/>
            <person name="Belfiori B."/>
            <person name="Cichocki N."/>
            <person name="Clum A."/>
            <person name="Dockter R.B."/>
            <person name="Fauchery L."/>
            <person name="Guy J."/>
            <person name="Iotti M."/>
            <person name="Le Tacon F."/>
            <person name="Lindquist E.A."/>
            <person name="Lipzen A."/>
            <person name="Malagnac F."/>
            <person name="Mello A."/>
            <person name="Molinier V."/>
            <person name="Miyauchi S."/>
            <person name="Poulain J."/>
            <person name="Riccioni C."/>
            <person name="Rubini A."/>
            <person name="Sitrit Y."/>
            <person name="Splivallo R."/>
            <person name="Traeger S."/>
            <person name="Wang M."/>
            <person name="Zifcakova L."/>
            <person name="Wipf D."/>
            <person name="Zambonelli A."/>
            <person name="Paolocci F."/>
            <person name="Nowrousian M."/>
            <person name="Ottonello S."/>
            <person name="Baldrian P."/>
            <person name="Spatafora J.W."/>
            <person name="Henrissat B."/>
            <person name="Nagy L.G."/>
            <person name="Aury J.M."/>
            <person name="Wincker P."/>
            <person name="Grigoriev I.V."/>
            <person name="Bonfante P."/>
            <person name="Martin F.M."/>
        </authorList>
    </citation>
    <scope>NUCLEOTIDE SEQUENCE [LARGE SCALE GENOMIC DNA]</scope>
    <source>
        <strain evidence="2 3">120613-1</strain>
    </source>
</reference>
<proteinExistence type="predicted"/>
<protein>
    <recommendedName>
        <fullName evidence="4">Secreted protein</fullName>
    </recommendedName>
</protein>
<dbReference type="Proteomes" id="UP000276215">
    <property type="component" value="Unassembled WGS sequence"/>
</dbReference>
<dbReference type="AlphaFoldDB" id="A0A3N4JUC8"/>
<sequence length="92" mass="10597">MIKFTVIFLSSFLSKRILVSSFVIYLPPPLSSTSLTLITDNFSHQQILEEEGCKTSYHAQLMMRLLVQACFTYAVQYKHLSTSTADCMYECW</sequence>
<feature type="signal peptide" evidence="1">
    <location>
        <begin position="1"/>
        <end position="21"/>
    </location>
</feature>
<gene>
    <name evidence="2" type="ORF">L873DRAFT_603265</name>
</gene>
<keyword evidence="3" id="KW-1185">Reference proteome</keyword>
<feature type="chain" id="PRO_5018157023" description="Secreted protein" evidence="1">
    <location>
        <begin position="22"/>
        <end position="92"/>
    </location>
</feature>
<evidence type="ECO:0000313" key="3">
    <source>
        <dbReference type="Proteomes" id="UP000276215"/>
    </source>
</evidence>
<keyword evidence="1" id="KW-0732">Signal</keyword>
<evidence type="ECO:0000313" key="2">
    <source>
        <dbReference type="EMBL" id="RPB01797.1"/>
    </source>
</evidence>
<name>A0A3N4JUC8_9PEZI</name>